<sequence length="186" mass="19812">MHLVSACLLLISLVAAVAAGAVMGEEVELMGTATEGETVYLFFTGPNLPAGGVNLENAATVETGNPDTFTTVTADDKGRWRYRWKTAGLGIDPGTYTVYASDHPAARDDLSASGAVYSMLSVTLRRPGLFLETGEEERTETEKQETPEDLEPEPREPGEQETPTTRAAPSIIGVAAALALLIRRCV</sequence>
<keyword evidence="3" id="KW-1185">Reference proteome</keyword>
<evidence type="ECO:0000313" key="3">
    <source>
        <dbReference type="Proteomes" id="UP000826709"/>
    </source>
</evidence>
<feature type="region of interest" description="Disordered" evidence="1">
    <location>
        <begin position="130"/>
        <end position="168"/>
    </location>
</feature>
<dbReference type="OrthoDB" id="112164at2157"/>
<dbReference type="KEGG" id="mfk:E2N92_02040"/>
<dbReference type="AlphaFoldDB" id="A0A8G1A0R4"/>
<dbReference type="Proteomes" id="UP000826709">
    <property type="component" value="Chromosome"/>
</dbReference>
<evidence type="ECO:0000256" key="1">
    <source>
        <dbReference type="SAM" id="MobiDB-lite"/>
    </source>
</evidence>
<gene>
    <name evidence="2" type="ORF">E2N92_02040</name>
</gene>
<accession>A0A8G1A0R4</accession>
<feature type="compositionally biased region" description="Basic and acidic residues" evidence="1">
    <location>
        <begin position="140"/>
        <end position="158"/>
    </location>
</feature>
<evidence type="ECO:0000313" key="2">
    <source>
        <dbReference type="EMBL" id="QYZ78296.1"/>
    </source>
</evidence>
<dbReference type="RefSeq" id="WP_220682041.1">
    <property type="nucleotide sequence ID" value="NZ_CP037968.1"/>
</dbReference>
<proteinExistence type="predicted"/>
<dbReference type="EMBL" id="CP037968">
    <property type="protein sequence ID" value="QYZ78296.1"/>
    <property type="molecule type" value="Genomic_DNA"/>
</dbReference>
<name>A0A8G1A0R4_9EURY</name>
<reference evidence="2" key="2">
    <citation type="submission" date="2019-03" db="EMBL/GenBank/DDBJ databases">
        <authorList>
            <person name="Chen S.-C."/>
            <person name="Wu S.-Y."/>
            <person name="Lai M.-C."/>
        </authorList>
    </citation>
    <scope>NUCLEOTIDE SEQUENCE</scope>
    <source>
        <strain evidence="2">ML15</strain>
    </source>
</reference>
<reference evidence="2" key="1">
    <citation type="journal article" date="2005" name="Int. J. Syst. Evol. Microbiol.">
        <title>Methanofollis formosanus sp. nov., isolated from a fish pond.</title>
        <authorList>
            <person name="Wu S.Y."/>
            <person name="Chen S.C."/>
            <person name="Lai M.C."/>
        </authorList>
    </citation>
    <scope>NUCLEOTIDE SEQUENCE</scope>
    <source>
        <strain evidence="2">ML15</strain>
    </source>
</reference>
<organism evidence="2 3">
    <name type="scientific">Methanofollis formosanus</name>
    <dbReference type="NCBI Taxonomy" id="299308"/>
    <lineage>
        <taxon>Archaea</taxon>
        <taxon>Methanobacteriati</taxon>
        <taxon>Methanobacteriota</taxon>
        <taxon>Stenosarchaea group</taxon>
        <taxon>Methanomicrobia</taxon>
        <taxon>Methanomicrobiales</taxon>
        <taxon>Methanomicrobiaceae</taxon>
        <taxon>Methanofollis</taxon>
    </lineage>
</organism>
<protein>
    <submittedName>
        <fullName evidence="2">Uncharacterized protein</fullName>
    </submittedName>
</protein>